<gene>
    <name evidence="2" type="ORF">ACFPIH_15395</name>
</gene>
<evidence type="ECO:0000256" key="1">
    <source>
        <dbReference type="SAM" id="MobiDB-lite"/>
    </source>
</evidence>
<keyword evidence="3" id="KW-1185">Reference proteome</keyword>
<protein>
    <submittedName>
        <fullName evidence="2">Uncharacterized protein</fullName>
    </submittedName>
</protein>
<feature type="region of interest" description="Disordered" evidence="1">
    <location>
        <begin position="64"/>
        <end position="83"/>
    </location>
</feature>
<evidence type="ECO:0000313" key="3">
    <source>
        <dbReference type="Proteomes" id="UP001595839"/>
    </source>
</evidence>
<reference evidence="3" key="1">
    <citation type="journal article" date="2019" name="Int. J. Syst. Evol. Microbiol.">
        <title>The Global Catalogue of Microorganisms (GCM) 10K type strain sequencing project: providing services to taxonomists for standard genome sequencing and annotation.</title>
        <authorList>
            <consortium name="The Broad Institute Genomics Platform"/>
            <consortium name="The Broad Institute Genome Sequencing Center for Infectious Disease"/>
            <person name="Wu L."/>
            <person name="Ma J."/>
        </authorList>
    </citation>
    <scope>NUCLEOTIDE SEQUENCE [LARGE SCALE GENOMIC DNA]</scope>
    <source>
        <strain evidence="3">CGMCC 4.7177</strain>
    </source>
</reference>
<dbReference type="Proteomes" id="UP001595839">
    <property type="component" value="Unassembled WGS sequence"/>
</dbReference>
<dbReference type="EMBL" id="JBHSFK010000009">
    <property type="protein sequence ID" value="MFC4500895.1"/>
    <property type="molecule type" value="Genomic_DNA"/>
</dbReference>
<evidence type="ECO:0000313" key="2">
    <source>
        <dbReference type="EMBL" id="MFC4500895.1"/>
    </source>
</evidence>
<accession>A0ABV9ANU6</accession>
<name>A0ABV9ANU6_9ACTN</name>
<organism evidence="2 3">
    <name type="scientific">Streptomyces vulcanius</name>
    <dbReference type="NCBI Taxonomy" id="1441876"/>
    <lineage>
        <taxon>Bacteria</taxon>
        <taxon>Bacillati</taxon>
        <taxon>Actinomycetota</taxon>
        <taxon>Actinomycetes</taxon>
        <taxon>Kitasatosporales</taxon>
        <taxon>Streptomycetaceae</taxon>
        <taxon>Streptomyces</taxon>
    </lineage>
</organism>
<sequence length="83" mass="9121">MTDGVDADELLRRIRRARDQAREEVRIWQVRGAELERTDPEGAREARIRGLAYETVLGALDEIVAPGHGGTGPGGAREVKQVT</sequence>
<comment type="caution">
    <text evidence="2">The sequence shown here is derived from an EMBL/GenBank/DDBJ whole genome shotgun (WGS) entry which is preliminary data.</text>
</comment>
<proteinExistence type="predicted"/>
<dbReference type="RefSeq" id="WP_381172721.1">
    <property type="nucleotide sequence ID" value="NZ_JBHSFK010000009.1"/>
</dbReference>